<dbReference type="EMBL" id="JADGIZ020000017">
    <property type="protein sequence ID" value="KAL2916266.1"/>
    <property type="molecule type" value="Genomic_DNA"/>
</dbReference>
<dbReference type="PANTHER" id="PTHR34438:SF1">
    <property type="entry name" value="CHROMOSOME 2 OPEN READING FRAME 81"/>
    <property type="match status" value="1"/>
</dbReference>
<proteinExistence type="predicted"/>
<reference evidence="1 2" key="1">
    <citation type="submission" date="2023-09" db="EMBL/GenBank/DDBJ databases">
        <title>Pangenome analysis of Batrachochytrium dendrobatidis and related Chytrids.</title>
        <authorList>
            <person name="Yacoub M.N."/>
            <person name="Stajich J.E."/>
            <person name="James T.Y."/>
        </authorList>
    </citation>
    <scope>NUCLEOTIDE SEQUENCE [LARGE SCALE GENOMIC DNA]</scope>
    <source>
        <strain evidence="1 2">JEL0888</strain>
    </source>
</reference>
<dbReference type="PANTHER" id="PTHR34438">
    <property type="entry name" value="SI:DKEY-97L20.6"/>
    <property type="match status" value="1"/>
</dbReference>
<dbReference type="Pfam" id="PF15479">
    <property type="entry name" value="DUF4639"/>
    <property type="match status" value="1"/>
</dbReference>
<evidence type="ECO:0000313" key="2">
    <source>
        <dbReference type="Proteomes" id="UP001527925"/>
    </source>
</evidence>
<organism evidence="1 2">
    <name type="scientific">Polyrhizophydium stewartii</name>
    <dbReference type="NCBI Taxonomy" id="2732419"/>
    <lineage>
        <taxon>Eukaryota</taxon>
        <taxon>Fungi</taxon>
        <taxon>Fungi incertae sedis</taxon>
        <taxon>Chytridiomycota</taxon>
        <taxon>Chytridiomycota incertae sedis</taxon>
        <taxon>Chytridiomycetes</taxon>
        <taxon>Rhizophydiales</taxon>
        <taxon>Rhizophydiales incertae sedis</taxon>
        <taxon>Polyrhizophydium</taxon>
    </lineage>
</organism>
<keyword evidence="2" id="KW-1185">Reference proteome</keyword>
<protein>
    <submittedName>
        <fullName evidence="1">Uncharacterized protein</fullName>
    </submittedName>
</protein>
<dbReference type="Proteomes" id="UP001527925">
    <property type="component" value="Unassembled WGS sequence"/>
</dbReference>
<dbReference type="InterPro" id="IPR028042">
    <property type="entry name" value="DUF4639"/>
</dbReference>
<sequence length="163" mass="18448">MATKEDWLQLVDQEEGELLVLSLIEEIIERSQHVLFEKYIDVQVLPYAVGFARETLLSLLKYKFFRRDPGNIDPDLWEADEGTSQTSRDCWRYALTWQPEPAVIDSWARGAVPTRAIAPNAMRTEQRKPAEHAVNTESAARAAEPLLESVGYTGRSLTPYAPG</sequence>
<gene>
    <name evidence="1" type="ORF">HK105_204022</name>
</gene>
<comment type="caution">
    <text evidence="1">The sequence shown here is derived from an EMBL/GenBank/DDBJ whole genome shotgun (WGS) entry which is preliminary data.</text>
</comment>
<name>A0ABR4N9S5_9FUNG</name>
<accession>A0ABR4N9S5</accession>
<evidence type="ECO:0000313" key="1">
    <source>
        <dbReference type="EMBL" id="KAL2916266.1"/>
    </source>
</evidence>